<name>A0A6P3Y9T0_DINQU</name>
<dbReference type="InterPro" id="IPR050196">
    <property type="entry name" value="Cytochrome_P450_Monoox"/>
</dbReference>
<evidence type="ECO:0000256" key="10">
    <source>
        <dbReference type="ARBA" id="ARBA00023002"/>
    </source>
</evidence>
<dbReference type="InterPro" id="IPR001128">
    <property type="entry name" value="Cyt_P450"/>
</dbReference>
<keyword evidence="11" id="KW-0408">Iron</keyword>
<dbReference type="AlphaFoldDB" id="A0A6P3Y9T0"/>
<protein>
    <submittedName>
        <fullName evidence="15">Cytochrome P450 4C1-like</fullName>
    </submittedName>
</protein>
<evidence type="ECO:0000256" key="3">
    <source>
        <dbReference type="ARBA" id="ARBA00004174"/>
    </source>
</evidence>
<evidence type="ECO:0000256" key="8">
    <source>
        <dbReference type="ARBA" id="ARBA00022824"/>
    </source>
</evidence>
<comment type="similarity">
    <text evidence="5">Belongs to the cytochrome P450 family.</text>
</comment>
<dbReference type="PANTHER" id="PTHR24291">
    <property type="entry name" value="CYTOCHROME P450 FAMILY 4"/>
    <property type="match status" value="1"/>
</dbReference>
<dbReference type="GeneID" id="106751322"/>
<keyword evidence="13" id="KW-0472">Membrane</keyword>
<evidence type="ECO:0000256" key="2">
    <source>
        <dbReference type="ARBA" id="ARBA00003690"/>
    </source>
</evidence>
<dbReference type="RefSeq" id="XP_014487690.1">
    <property type="nucleotide sequence ID" value="XM_014632204.1"/>
</dbReference>
<accession>A0A6P3Y9T0</accession>
<evidence type="ECO:0000256" key="12">
    <source>
        <dbReference type="ARBA" id="ARBA00023033"/>
    </source>
</evidence>
<dbReference type="InterPro" id="IPR036396">
    <property type="entry name" value="Cyt_P450_sf"/>
</dbReference>
<dbReference type="GO" id="GO:0016705">
    <property type="term" value="F:oxidoreductase activity, acting on paired donors, with incorporation or reduction of molecular oxygen"/>
    <property type="evidence" value="ECO:0007669"/>
    <property type="project" value="InterPro"/>
</dbReference>
<dbReference type="GO" id="GO:0004497">
    <property type="term" value="F:monooxygenase activity"/>
    <property type="evidence" value="ECO:0007669"/>
    <property type="project" value="UniProtKB-KW"/>
</dbReference>
<gene>
    <name evidence="15" type="primary">LOC106751322</name>
</gene>
<comment type="function">
    <text evidence="2">May be involved in the metabolism of insect hormones and in the breakdown of synthetic insecticides.</text>
</comment>
<evidence type="ECO:0000256" key="11">
    <source>
        <dbReference type="ARBA" id="ARBA00023004"/>
    </source>
</evidence>
<dbReference type="PANTHER" id="PTHR24291:SF189">
    <property type="entry name" value="CYTOCHROME P450 4C3-RELATED"/>
    <property type="match status" value="1"/>
</dbReference>
<evidence type="ECO:0000313" key="15">
    <source>
        <dbReference type="RefSeq" id="XP_014487690.1"/>
    </source>
</evidence>
<comment type="subcellular location">
    <subcellularLocation>
        <location evidence="4">Endoplasmic reticulum membrane</location>
        <topology evidence="4">Peripheral membrane protein</topology>
    </subcellularLocation>
    <subcellularLocation>
        <location evidence="3">Microsome membrane</location>
        <topology evidence="3">Peripheral membrane protein</topology>
    </subcellularLocation>
</comment>
<dbReference type="Gene3D" id="1.10.630.10">
    <property type="entry name" value="Cytochrome P450"/>
    <property type="match status" value="1"/>
</dbReference>
<organism evidence="14 15">
    <name type="scientific">Dinoponera quadriceps</name>
    <name type="common">South American ant</name>
    <dbReference type="NCBI Taxonomy" id="609295"/>
    <lineage>
        <taxon>Eukaryota</taxon>
        <taxon>Metazoa</taxon>
        <taxon>Ecdysozoa</taxon>
        <taxon>Arthropoda</taxon>
        <taxon>Hexapoda</taxon>
        <taxon>Insecta</taxon>
        <taxon>Pterygota</taxon>
        <taxon>Neoptera</taxon>
        <taxon>Endopterygota</taxon>
        <taxon>Hymenoptera</taxon>
        <taxon>Apocrita</taxon>
        <taxon>Aculeata</taxon>
        <taxon>Formicoidea</taxon>
        <taxon>Formicidae</taxon>
        <taxon>Ponerinae</taxon>
        <taxon>Ponerini</taxon>
        <taxon>Dinoponera</taxon>
    </lineage>
</organism>
<dbReference type="GO" id="GO:0005506">
    <property type="term" value="F:iron ion binding"/>
    <property type="evidence" value="ECO:0007669"/>
    <property type="project" value="InterPro"/>
</dbReference>
<proteinExistence type="inferred from homology"/>
<dbReference type="Proteomes" id="UP000515204">
    <property type="component" value="Unplaced"/>
</dbReference>
<evidence type="ECO:0000256" key="6">
    <source>
        <dbReference type="ARBA" id="ARBA00022617"/>
    </source>
</evidence>
<evidence type="ECO:0000256" key="5">
    <source>
        <dbReference type="ARBA" id="ARBA00010617"/>
    </source>
</evidence>
<keyword evidence="10" id="KW-0560">Oxidoreductase</keyword>
<dbReference type="GO" id="GO:0005789">
    <property type="term" value="C:endoplasmic reticulum membrane"/>
    <property type="evidence" value="ECO:0007669"/>
    <property type="project" value="UniProtKB-SubCell"/>
</dbReference>
<keyword evidence="14" id="KW-1185">Reference proteome</keyword>
<evidence type="ECO:0000256" key="9">
    <source>
        <dbReference type="ARBA" id="ARBA00022848"/>
    </source>
</evidence>
<evidence type="ECO:0000256" key="13">
    <source>
        <dbReference type="ARBA" id="ARBA00023136"/>
    </source>
</evidence>
<comment type="cofactor">
    <cofactor evidence="1">
        <name>heme</name>
        <dbReference type="ChEBI" id="CHEBI:30413"/>
    </cofactor>
</comment>
<reference evidence="15" key="1">
    <citation type="submission" date="2025-08" db="UniProtKB">
        <authorList>
            <consortium name="RefSeq"/>
        </authorList>
    </citation>
    <scope>IDENTIFICATION</scope>
</reference>
<keyword evidence="7" id="KW-0479">Metal-binding</keyword>
<evidence type="ECO:0000256" key="7">
    <source>
        <dbReference type="ARBA" id="ARBA00022723"/>
    </source>
</evidence>
<keyword evidence="9" id="KW-0492">Microsome</keyword>
<keyword evidence="8" id="KW-0256">Endoplasmic reticulum</keyword>
<evidence type="ECO:0000256" key="4">
    <source>
        <dbReference type="ARBA" id="ARBA00004406"/>
    </source>
</evidence>
<dbReference type="KEGG" id="dqu:106751322"/>
<dbReference type="Pfam" id="PF00067">
    <property type="entry name" value="p450"/>
    <property type="match status" value="1"/>
</dbReference>
<dbReference type="OrthoDB" id="6780970at2759"/>
<dbReference type="SUPFAM" id="SSF48264">
    <property type="entry name" value="Cytochrome P450"/>
    <property type="match status" value="1"/>
</dbReference>
<keyword evidence="6" id="KW-0349">Heme</keyword>
<evidence type="ECO:0000256" key="1">
    <source>
        <dbReference type="ARBA" id="ARBA00001971"/>
    </source>
</evidence>
<dbReference type="GO" id="GO:0020037">
    <property type="term" value="F:heme binding"/>
    <property type="evidence" value="ECO:0007669"/>
    <property type="project" value="InterPro"/>
</dbReference>
<sequence length="143" mass="16659">MDIVVRGQIGNENSKTLVLHGFTEKIIAERKLYHEQTNGRYLKIIENNDVTETDGREIYGREKKRLAMLDLLIAASREHHLTDMDIREEVDTFTFEGHDTTAIAISYTLLLLAEHKEIQVLLDRDKRYILLGMLINFVQLFSR</sequence>
<keyword evidence="12" id="KW-0503">Monooxygenase</keyword>
<evidence type="ECO:0000313" key="14">
    <source>
        <dbReference type="Proteomes" id="UP000515204"/>
    </source>
</evidence>